<feature type="transmembrane region" description="Helical" evidence="1">
    <location>
        <begin position="27"/>
        <end position="45"/>
    </location>
</feature>
<accession>A0ABS5AF85</accession>
<evidence type="ECO:0000313" key="2">
    <source>
        <dbReference type="EMBL" id="MBP2475253.1"/>
    </source>
</evidence>
<reference evidence="2 3" key="1">
    <citation type="submission" date="2021-03" db="EMBL/GenBank/DDBJ databases">
        <title>Sequencing the genomes of 1000 actinobacteria strains.</title>
        <authorList>
            <person name="Klenk H.-P."/>
        </authorList>
    </citation>
    <scope>NUCLEOTIDE SEQUENCE [LARGE SCALE GENOMIC DNA]</scope>
    <source>
        <strain evidence="2 3">DSM 44580</strain>
    </source>
</reference>
<dbReference type="Proteomes" id="UP001519363">
    <property type="component" value="Unassembled WGS sequence"/>
</dbReference>
<keyword evidence="3" id="KW-1185">Reference proteome</keyword>
<sequence>MNGKSSTVDGKFSHLVRDDRGSATVEYAFAVVTAVAIALILYGIVNSQFVRDALFDLVRDALERAS</sequence>
<protein>
    <submittedName>
        <fullName evidence="2">Flp pilus assembly pilin Flp</fullName>
    </submittedName>
</protein>
<keyword evidence="1" id="KW-0812">Transmembrane</keyword>
<organism evidence="2 3">
    <name type="scientific">Crossiella equi</name>
    <dbReference type="NCBI Taxonomy" id="130796"/>
    <lineage>
        <taxon>Bacteria</taxon>
        <taxon>Bacillati</taxon>
        <taxon>Actinomycetota</taxon>
        <taxon>Actinomycetes</taxon>
        <taxon>Pseudonocardiales</taxon>
        <taxon>Pseudonocardiaceae</taxon>
        <taxon>Crossiella</taxon>
    </lineage>
</organism>
<gene>
    <name evidence="2" type="ORF">JOF53_004125</name>
</gene>
<comment type="caution">
    <text evidence="2">The sequence shown here is derived from an EMBL/GenBank/DDBJ whole genome shotgun (WGS) entry which is preliminary data.</text>
</comment>
<evidence type="ECO:0000313" key="3">
    <source>
        <dbReference type="Proteomes" id="UP001519363"/>
    </source>
</evidence>
<dbReference type="Pfam" id="PF14029">
    <property type="entry name" value="DUF4244"/>
    <property type="match status" value="1"/>
</dbReference>
<keyword evidence="1" id="KW-0472">Membrane</keyword>
<evidence type="ECO:0000256" key="1">
    <source>
        <dbReference type="SAM" id="Phobius"/>
    </source>
</evidence>
<keyword evidence="1" id="KW-1133">Transmembrane helix</keyword>
<dbReference type="EMBL" id="JAGIOO010000001">
    <property type="protein sequence ID" value="MBP2475253.1"/>
    <property type="molecule type" value="Genomic_DNA"/>
</dbReference>
<dbReference type="InterPro" id="IPR025338">
    <property type="entry name" value="DUF4244"/>
</dbReference>
<dbReference type="RefSeq" id="WP_086782833.1">
    <property type="nucleotide sequence ID" value="NZ_JAGIOO010000001.1"/>
</dbReference>
<name>A0ABS5AF85_9PSEU</name>
<proteinExistence type="predicted"/>